<feature type="domain" description="CusB-like barrel-sandwich hybrid" evidence="5">
    <location>
        <begin position="131"/>
        <end position="246"/>
    </location>
</feature>
<evidence type="ECO:0000259" key="5">
    <source>
        <dbReference type="Pfam" id="PF25919"/>
    </source>
</evidence>
<gene>
    <name evidence="8" type="ORF">FNB79_09505</name>
</gene>
<dbReference type="Gene3D" id="2.40.30.170">
    <property type="match status" value="1"/>
</dbReference>
<dbReference type="GO" id="GO:0030288">
    <property type="term" value="C:outer membrane-bounded periplasmic space"/>
    <property type="evidence" value="ECO:0007669"/>
    <property type="project" value="TreeGrafter"/>
</dbReference>
<dbReference type="GO" id="GO:0046914">
    <property type="term" value="F:transition metal ion binding"/>
    <property type="evidence" value="ECO:0007669"/>
    <property type="project" value="TreeGrafter"/>
</dbReference>
<dbReference type="EMBL" id="CP041637">
    <property type="protein sequence ID" value="QDO94203.1"/>
    <property type="molecule type" value="Genomic_DNA"/>
</dbReference>
<proteinExistence type="inferred from homology"/>
<evidence type="ECO:0000259" key="4">
    <source>
        <dbReference type="Pfam" id="PF19335"/>
    </source>
</evidence>
<dbReference type="InterPro" id="IPR051909">
    <property type="entry name" value="MFP_Cation_Efflux"/>
</dbReference>
<feature type="domain" description="DUF3347" evidence="3">
    <location>
        <begin position="449"/>
        <end position="540"/>
    </location>
</feature>
<protein>
    <submittedName>
        <fullName evidence="8">Efflux RND transporter periplasmic adaptor subunit</fullName>
    </submittedName>
</protein>
<organism evidence="8 9">
    <name type="scientific">Formosa sediminum</name>
    <dbReference type="NCBI Taxonomy" id="2594004"/>
    <lineage>
        <taxon>Bacteria</taxon>
        <taxon>Pseudomonadati</taxon>
        <taxon>Bacteroidota</taxon>
        <taxon>Flavobacteriia</taxon>
        <taxon>Flavobacteriales</taxon>
        <taxon>Flavobacteriaceae</taxon>
        <taxon>Formosa</taxon>
    </lineage>
</organism>
<keyword evidence="2" id="KW-0813">Transport</keyword>
<feature type="domain" description="CzcB-like C-terminal circularly permuted SH3-like" evidence="7">
    <location>
        <begin position="336"/>
        <end position="397"/>
    </location>
</feature>
<feature type="domain" description="CusB-like beta-barrel" evidence="6">
    <location>
        <begin position="250"/>
        <end position="324"/>
    </location>
</feature>
<name>A0A516GRS0_9FLAO</name>
<sequence>MTKNFLYLGLALVVGIGLGYLFFSQSSATDSEVSHEHNQDHLLGAEQQWTCAMHPQIVRTEPGDCPICGMSLIPLQLESDRISPQQFQLTAHAAALANIETTTVGETWSGAAQLQLSGTIAVNEDEVFVQPAHFNGRIEKLYVTSVGQHITKGQLVAKIYSPALISAQQELITAYKLRASQPDLYLAVRKKFKNWMIHDTQLQEIEHSGRVINPFNIYAHVSGTVSEITVKEGDHIMDGNAIFKVANLKTVWAEFDAYENQLRDVSVGQDVTIATKAYPNQTHTSKIAFIDPILNANTRTVAVRVVLNNTDQKFKPGMFVSGIISRAQQEPSELLSIPASAVLWTGKRSVVYLKMRNDTPVFEMREIELGAKVGENYDVLNGLHRGDVVVTHGTFTVDAAAQLQGKPSMMNKQMDLKSDSITVIDTKIHTVQSFDAVPIAFQKELETFLYSYINLKDKLVASDLELATKQAKQLWEQLQAIEATALSAHPKMQETWLTLSHQMKNDMVDIQNVKALSELRSQFSVLSLDLKQLIETFGISVQVYVQYCPMANKNRGGYWLSLSEDILNPYYGDQMLSCGENDKILG</sequence>
<dbReference type="Pfam" id="PF19335">
    <property type="entry name" value="HMBD"/>
    <property type="match status" value="1"/>
</dbReference>
<evidence type="ECO:0000256" key="2">
    <source>
        <dbReference type="ARBA" id="ARBA00022448"/>
    </source>
</evidence>
<dbReference type="Pfam" id="PF25975">
    <property type="entry name" value="CzcB_C"/>
    <property type="match status" value="1"/>
</dbReference>
<dbReference type="InterPro" id="IPR021782">
    <property type="entry name" value="DUF3347"/>
</dbReference>
<comment type="similarity">
    <text evidence="1">Belongs to the membrane fusion protein (MFP) (TC 8.A.1) family.</text>
</comment>
<evidence type="ECO:0000259" key="6">
    <source>
        <dbReference type="Pfam" id="PF25954"/>
    </source>
</evidence>
<dbReference type="Gene3D" id="2.40.420.20">
    <property type="match status" value="1"/>
</dbReference>
<dbReference type="KEGG" id="fop:FNB79_09505"/>
<dbReference type="InterPro" id="IPR006143">
    <property type="entry name" value="RND_pump_MFP"/>
</dbReference>
<evidence type="ECO:0000256" key="1">
    <source>
        <dbReference type="ARBA" id="ARBA00009477"/>
    </source>
</evidence>
<dbReference type="InterPro" id="IPR045800">
    <property type="entry name" value="HMBD"/>
</dbReference>
<feature type="domain" description="Heavy metal binding" evidence="4">
    <location>
        <begin position="49"/>
        <end position="74"/>
    </location>
</feature>
<keyword evidence="9" id="KW-1185">Reference proteome</keyword>
<dbReference type="OrthoDB" id="9806939at2"/>
<dbReference type="Pfam" id="PF11827">
    <property type="entry name" value="DUF3347"/>
    <property type="match status" value="1"/>
</dbReference>
<dbReference type="GO" id="GO:0016020">
    <property type="term" value="C:membrane"/>
    <property type="evidence" value="ECO:0007669"/>
    <property type="project" value="InterPro"/>
</dbReference>
<dbReference type="PANTHER" id="PTHR30097:SF15">
    <property type="entry name" value="CATION EFFLUX SYSTEM PROTEIN CUSB"/>
    <property type="match status" value="1"/>
</dbReference>
<dbReference type="PANTHER" id="PTHR30097">
    <property type="entry name" value="CATION EFFLUX SYSTEM PROTEIN CUSB"/>
    <property type="match status" value="1"/>
</dbReference>
<dbReference type="AlphaFoldDB" id="A0A516GRS0"/>
<evidence type="ECO:0000259" key="7">
    <source>
        <dbReference type="Pfam" id="PF25975"/>
    </source>
</evidence>
<dbReference type="Pfam" id="PF25919">
    <property type="entry name" value="BSH_CusB"/>
    <property type="match status" value="1"/>
</dbReference>
<dbReference type="InterPro" id="IPR058649">
    <property type="entry name" value="CzcB_C"/>
</dbReference>
<dbReference type="Proteomes" id="UP000319209">
    <property type="component" value="Chromosome"/>
</dbReference>
<evidence type="ECO:0000313" key="9">
    <source>
        <dbReference type="Proteomes" id="UP000319209"/>
    </source>
</evidence>
<dbReference type="GO" id="GO:0022857">
    <property type="term" value="F:transmembrane transporter activity"/>
    <property type="evidence" value="ECO:0007669"/>
    <property type="project" value="InterPro"/>
</dbReference>
<dbReference type="SUPFAM" id="SSF111369">
    <property type="entry name" value="HlyD-like secretion proteins"/>
    <property type="match status" value="1"/>
</dbReference>
<dbReference type="FunFam" id="2.40.30.170:FF:000010">
    <property type="entry name" value="Efflux RND transporter periplasmic adaptor subunit"/>
    <property type="match status" value="1"/>
</dbReference>
<dbReference type="GO" id="GO:0060003">
    <property type="term" value="P:copper ion export"/>
    <property type="evidence" value="ECO:0007669"/>
    <property type="project" value="TreeGrafter"/>
</dbReference>
<dbReference type="GO" id="GO:0015679">
    <property type="term" value="P:plasma membrane copper ion transport"/>
    <property type="evidence" value="ECO:0007669"/>
    <property type="project" value="TreeGrafter"/>
</dbReference>
<dbReference type="InterPro" id="IPR058790">
    <property type="entry name" value="BSH_CusB"/>
</dbReference>
<dbReference type="RefSeq" id="WP_143381090.1">
    <property type="nucleotide sequence ID" value="NZ_CP041637.1"/>
</dbReference>
<evidence type="ECO:0000259" key="3">
    <source>
        <dbReference type="Pfam" id="PF11827"/>
    </source>
</evidence>
<dbReference type="NCBIfam" id="TIGR01730">
    <property type="entry name" value="RND_mfp"/>
    <property type="match status" value="1"/>
</dbReference>
<dbReference type="InterPro" id="IPR058792">
    <property type="entry name" value="Beta-barrel_RND_2"/>
</dbReference>
<evidence type="ECO:0000313" key="8">
    <source>
        <dbReference type="EMBL" id="QDO94203.1"/>
    </source>
</evidence>
<dbReference type="Pfam" id="PF25954">
    <property type="entry name" value="Beta-barrel_RND_2"/>
    <property type="match status" value="1"/>
</dbReference>
<reference evidence="8 9" key="1">
    <citation type="submission" date="2019-07" db="EMBL/GenBank/DDBJ databases">
        <title>Genome sequencing for Formosa sp. PS13.</title>
        <authorList>
            <person name="Park S.-J."/>
        </authorList>
    </citation>
    <scope>NUCLEOTIDE SEQUENCE [LARGE SCALE GENOMIC DNA]</scope>
    <source>
        <strain evidence="8 9">PS13</strain>
    </source>
</reference>
<accession>A0A516GRS0</accession>